<evidence type="ECO:0000313" key="1">
    <source>
        <dbReference type="EMBL" id="ROI00641.1"/>
    </source>
</evidence>
<protein>
    <submittedName>
        <fullName evidence="1">Uncharacterized protein</fullName>
    </submittedName>
</protein>
<sequence length="242" mass="28206">MNNFTREQYDLAVAEWTNCCSNFSRLQSLIPTNYIFNLSLDDINWLKSKNLYKDFCVEMGVYENQLVMILTALDTTGHRKDVNEYPYAVLTELSNDLRLVETQEYTVIKNAVLSKDLRKIDNDSDMFFPVANKPLMEQDKAVDAIELWRNEGVNWFFYECSEYEGGRIFKKFYVPADNLTPPKPGLNSFVCSFGLKYSEIYQRMLPTIIFISFYDDLTDNGSIETISNTYDWSQPCPPFCQL</sequence>
<dbReference type="Proteomes" id="UP000269375">
    <property type="component" value="Unassembled WGS sequence"/>
</dbReference>
<dbReference type="OrthoDB" id="714053at2"/>
<name>A0A3N0W778_9FLAO</name>
<dbReference type="AlphaFoldDB" id="A0A3N0W778"/>
<comment type="caution">
    <text evidence="1">The sequence shown here is derived from an EMBL/GenBank/DDBJ whole genome shotgun (WGS) entry which is preliminary data.</text>
</comment>
<dbReference type="Proteomes" id="UP000295709">
    <property type="component" value="Unassembled WGS sequence"/>
</dbReference>
<evidence type="ECO:0000313" key="4">
    <source>
        <dbReference type="Proteomes" id="UP000295709"/>
    </source>
</evidence>
<dbReference type="EMBL" id="SOQW01000001">
    <property type="protein sequence ID" value="TDX94376.1"/>
    <property type="molecule type" value="Genomic_DNA"/>
</dbReference>
<reference evidence="2 4" key="2">
    <citation type="submission" date="2019-03" db="EMBL/GenBank/DDBJ databases">
        <title>Genomic Encyclopedia of Archaeal and Bacterial Type Strains, Phase II (KMG-II): from individual species to whole genera.</title>
        <authorList>
            <person name="Goeker M."/>
        </authorList>
    </citation>
    <scope>NUCLEOTIDE SEQUENCE [LARGE SCALE GENOMIC DNA]</scope>
    <source>
        <strain evidence="2 4">DSM 15235</strain>
    </source>
</reference>
<evidence type="ECO:0000313" key="3">
    <source>
        <dbReference type="Proteomes" id="UP000269375"/>
    </source>
</evidence>
<gene>
    <name evidence="2" type="ORF">BCF50_0140</name>
    <name evidence="1" type="ORF">EGI05_07100</name>
</gene>
<proteinExistence type="predicted"/>
<evidence type="ECO:0000313" key="2">
    <source>
        <dbReference type="EMBL" id="TDX94376.1"/>
    </source>
</evidence>
<reference evidence="1" key="1">
    <citation type="submission" date="2018-11" db="EMBL/GenBank/DDBJ databases">
        <title>Proposal to divide the Flavobacteriaceae and reorganize its genera based on Amino Acid Identity values calculated from whole genome sequences.</title>
        <authorList>
            <person name="Nicholson A.C."/>
            <person name="Gulvik C.A."/>
            <person name="Whitney A.M."/>
            <person name="Humrighouse B.W."/>
            <person name="Bell M."/>
            <person name="Holmes B."/>
            <person name="Steigerwalt A."/>
            <person name="Villarma A."/>
            <person name="Sheth M."/>
            <person name="Batra D."/>
            <person name="Pryor J."/>
            <person name="Bernardet J.-F."/>
            <person name="Hugo C."/>
            <person name="Kampfer P."/>
            <person name="Newman J."/>
            <person name="Mcquiston J.R."/>
        </authorList>
    </citation>
    <scope>NUCLEOTIDE SEQUENCE</scope>
    <source>
        <strain evidence="1">DSM 15235</strain>
    </source>
</reference>
<dbReference type="EMBL" id="RJTX01000001">
    <property type="protein sequence ID" value="ROI00641.1"/>
    <property type="molecule type" value="Genomic_DNA"/>
</dbReference>
<accession>A0A3N0W778</accession>
<dbReference type="RefSeq" id="WP_123262336.1">
    <property type="nucleotide sequence ID" value="NZ_RJTX01000001.1"/>
</dbReference>
<keyword evidence="4" id="KW-1185">Reference proteome</keyword>
<organism evidence="1 3">
    <name type="scientific">Chryseobacterium daecheongense</name>
    <dbReference type="NCBI Taxonomy" id="192389"/>
    <lineage>
        <taxon>Bacteria</taxon>
        <taxon>Pseudomonadati</taxon>
        <taxon>Bacteroidota</taxon>
        <taxon>Flavobacteriia</taxon>
        <taxon>Flavobacteriales</taxon>
        <taxon>Weeksellaceae</taxon>
        <taxon>Chryseobacterium group</taxon>
        <taxon>Chryseobacterium</taxon>
    </lineage>
</organism>